<gene>
    <name evidence="1" type="ORF">GHA_03802</name>
</gene>
<dbReference type="AlphaFoldDB" id="A0A9N8D2W3"/>
<name>A0A9N8D2W3_PRORE</name>
<protein>
    <submittedName>
        <fullName evidence="1">Phage tail tube protein</fullName>
    </submittedName>
</protein>
<accession>A0A9N8D2W3</accession>
<dbReference type="InterPro" id="IPR019596">
    <property type="entry name" value="Phage_Mu_GpM_tail_tub"/>
</dbReference>
<proteinExistence type="predicted"/>
<evidence type="ECO:0000313" key="2">
    <source>
        <dbReference type="Proteomes" id="UP000834611"/>
    </source>
</evidence>
<evidence type="ECO:0000313" key="1">
    <source>
        <dbReference type="EMBL" id="CAB5713040.1"/>
    </source>
</evidence>
<sequence>MASPYQYTGIAYILMNGKELPTLEGATLTPGGKTRTPLVGSRVYGFQEAPKEAGLSCTIPQGDGVSLFAIKNAVDVTISFECDTGEKFLLANAWCDGQCTLTGKGEIAAQFNAVECKEI</sequence>
<dbReference type="Proteomes" id="UP000834611">
    <property type="component" value="Unassembled WGS sequence"/>
</dbReference>
<comment type="caution">
    <text evidence="1">The sequence shown here is derived from an EMBL/GenBank/DDBJ whole genome shotgun (WGS) entry which is preliminary data.</text>
</comment>
<organism evidence="1 2">
    <name type="scientific">Providencia rettgeri</name>
    <dbReference type="NCBI Taxonomy" id="587"/>
    <lineage>
        <taxon>Bacteria</taxon>
        <taxon>Pseudomonadati</taxon>
        <taxon>Pseudomonadota</taxon>
        <taxon>Gammaproteobacteria</taxon>
        <taxon>Enterobacterales</taxon>
        <taxon>Morganellaceae</taxon>
        <taxon>Providencia</taxon>
    </lineage>
</organism>
<dbReference type="RefSeq" id="WP_181488517.1">
    <property type="nucleotide sequence ID" value="NZ_ABDWLN020000005.1"/>
</dbReference>
<dbReference type="EMBL" id="CAHPSF010000013">
    <property type="protein sequence ID" value="CAB5713040.1"/>
    <property type="molecule type" value="Genomic_DNA"/>
</dbReference>
<reference evidence="1" key="1">
    <citation type="submission" date="2020-05" db="EMBL/GenBank/DDBJ databases">
        <authorList>
            <person name="Delgado-Blas J."/>
        </authorList>
    </citation>
    <scope>NUCLEOTIDE SEQUENCE</scope>
    <source>
        <strain evidence="1">BB1453</strain>
    </source>
</reference>
<dbReference type="Pfam" id="PF10618">
    <property type="entry name" value="Tail_tube"/>
    <property type="match status" value="1"/>
</dbReference>